<dbReference type="AlphaFoldDB" id="A0AA88JCF1"/>
<evidence type="ECO:0000313" key="2">
    <source>
        <dbReference type="Proteomes" id="UP001187192"/>
    </source>
</evidence>
<dbReference type="Proteomes" id="UP001187192">
    <property type="component" value="Unassembled WGS sequence"/>
</dbReference>
<proteinExistence type="predicted"/>
<dbReference type="EMBL" id="BTGU01013983">
    <property type="protein sequence ID" value="GMN71613.1"/>
    <property type="molecule type" value="Genomic_DNA"/>
</dbReference>
<protein>
    <submittedName>
        <fullName evidence="1">Uncharacterized protein</fullName>
    </submittedName>
</protein>
<comment type="caution">
    <text evidence="1">The sequence shown here is derived from an EMBL/GenBank/DDBJ whole genome shotgun (WGS) entry which is preliminary data.</text>
</comment>
<evidence type="ECO:0000313" key="1">
    <source>
        <dbReference type="EMBL" id="GMN71613.1"/>
    </source>
</evidence>
<accession>A0AA88JCF1</accession>
<name>A0AA88JCF1_FICCA</name>
<keyword evidence="2" id="KW-1185">Reference proteome</keyword>
<gene>
    <name evidence="1" type="ORF">TIFTF001_054127</name>
</gene>
<sequence length="55" mass="6399">METLFRFCNVGTHLQDMIASRRLVKEARARARCLGIGYVTSWRAYPDESRGYDCQ</sequence>
<reference evidence="1" key="1">
    <citation type="submission" date="2023-07" db="EMBL/GenBank/DDBJ databases">
        <title>draft genome sequence of fig (Ficus carica).</title>
        <authorList>
            <person name="Takahashi T."/>
            <person name="Nishimura K."/>
        </authorList>
    </citation>
    <scope>NUCLEOTIDE SEQUENCE</scope>
</reference>
<organism evidence="1 2">
    <name type="scientific">Ficus carica</name>
    <name type="common">Common fig</name>
    <dbReference type="NCBI Taxonomy" id="3494"/>
    <lineage>
        <taxon>Eukaryota</taxon>
        <taxon>Viridiplantae</taxon>
        <taxon>Streptophyta</taxon>
        <taxon>Embryophyta</taxon>
        <taxon>Tracheophyta</taxon>
        <taxon>Spermatophyta</taxon>
        <taxon>Magnoliopsida</taxon>
        <taxon>eudicotyledons</taxon>
        <taxon>Gunneridae</taxon>
        <taxon>Pentapetalae</taxon>
        <taxon>rosids</taxon>
        <taxon>fabids</taxon>
        <taxon>Rosales</taxon>
        <taxon>Moraceae</taxon>
        <taxon>Ficeae</taxon>
        <taxon>Ficus</taxon>
    </lineage>
</organism>